<accession>A0A2D2D5K0</accession>
<dbReference type="Pfam" id="PF10685">
    <property type="entry name" value="KGG"/>
    <property type="match status" value="3"/>
</dbReference>
<dbReference type="Proteomes" id="UP000230709">
    <property type="component" value="Chromosome"/>
</dbReference>
<dbReference type="STRING" id="595536.GCA_000178815_03968"/>
<keyword evidence="3" id="KW-1185">Reference proteome</keyword>
<reference evidence="3" key="1">
    <citation type="submission" date="2017-10" db="EMBL/GenBank/DDBJ databases">
        <title>Completed PacBio SMRT sequence of Methylosinus trichosporium OB3b reveals presence of a third large plasmid.</title>
        <authorList>
            <person name="Charles T.C."/>
            <person name="Lynch M.D.J."/>
            <person name="Heil J.R."/>
            <person name="Cheng J."/>
        </authorList>
    </citation>
    <scope>NUCLEOTIDE SEQUENCE [LARGE SCALE GENOMIC DNA]</scope>
    <source>
        <strain evidence="3">OB3b</strain>
    </source>
</reference>
<evidence type="ECO:0000313" key="3">
    <source>
        <dbReference type="Proteomes" id="UP000230709"/>
    </source>
</evidence>
<proteinExistence type="predicted"/>
<protein>
    <submittedName>
        <fullName evidence="2">Stress-induced protein</fullName>
    </submittedName>
</protein>
<evidence type="ECO:0000256" key="1">
    <source>
        <dbReference type="SAM" id="MobiDB-lite"/>
    </source>
</evidence>
<feature type="compositionally biased region" description="Basic and acidic residues" evidence="1">
    <location>
        <begin position="1"/>
        <end position="30"/>
    </location>
</feature>
<dbReference type="EMBL" id="CP023737">
    <property type="protein sequence ID" value="ATQ70246.1"/>
    <property type="molecule type" value="Genomic_DNA"/>
</dbReference>
<gene>
    <name evidence="2" type="ORF">CQW49_05955</name>
</gene>
<dbReference type="AlphaFoldDB" id="A0A2D2D5K0"/>
<sequence length="90" mass="9420">MDEAKQREIARKGGESVPAEKRSFSKDHDLAAQAGRKGGQSVPAQERSFSKDRNLAAEAGREGGKKSSGPHAKTAGSESPSKPGRKSADS</sequence>
<dbReference type="InterPro" id="IPR019626">
    <property type="entry name" value="Stress-induced_KGG_rpt"/>
</dbReference>
<feature type="region of interest" description="Disordered" evidence="1">
    <location>
        <begin position="1"/>
        <end position="90"/>
    </location>
</feature>
<evidence type="ECO:0000313" key="2">
    <source>
        <dbReference type="EMBL" id="ATQ70246.1"/>
    </source>
</evidence>
<organism evidence="2 3">
    <name type="scientific">Methylosinus trichosporium (strain ATCC 35070 / NCIMB 11131 / UNIQEM 75 / OB3b)</name>
    <dbReference type="NCBI Taxonomy" id="595536"/>
    <lineage>
        <taxon>Bacteria</taxon>
        <taxon>Pseudomonadati</taxon>
        <taxon>Pseudomonadota</taxon>
        <taxon>Alphaproteobacteria</taxon>
        <taxon>Hyphomicrobiales</taxon>
        <taxon>Methylocystaceae</taxon>
        <taxon>Methylosinus</taxon>
    </lineage>
</organism>
<name>A0A2D2D5K0_METT3</name>
<feature type="compositionally biased region" description="Basic and acidic residues" evidence="1">
    <location>
        <begin position="48"/>
        <end position="65"/>
    </location>
</feature>
<dbReference type="KEGG" id="mtw:CQW49_05955"/>